<dbReference type="GO" id="GO:0004869">
    <property type="term" value="F:cysteine-type endopeptidase inhibitor activity"/>
    <property type="evidence" value="ECO:0007669"/>
    <property type="project" value="UniProtKB-KW"/>
</dbReference>
<dbReference type="EMBL" id="QGKY02001925">
    <property type="protein sequence ID" value="KAF2548621.1"/>
    <property type="molecule type" value="Genomic_DNA"/>
</dbReference>
<keyword evidence="1" id="KW-0646">Protease inhibitor</keyword>
<feature type="region of interest" description="Disordered" evidence="2">
    <location>
        <begin position="123"/>
        <end position="148"/>
    </location>
</feature>
<evidence type="ECO:0000256" key="2">
    <source>
        <dbReference type="SAM" id="MobiDB-lite"/>
    </source>
</evidence>
<dbReference type="Gene3D" id="3.10.450.10">
    <property type="match status" value="1"/>
</dbReference>
<protein>
    <recommendedName>
        <fullName evidence="1">Cysteine proteinase inhibitor</fullName>
    </recommendedName>
</protein>
<comment type="similarity">
    <text evidence="1">Belongs to the cystatin family. Phytocystatin subfamily.</text>
</comment>
<keyword evidence="1" id="KW-0789">Thiol protease inhibitor</keyword>
<feature type="compositionally biased region" description="Polar residues" evidence="2">
    <location>
        <begin position="125"/>
        <end position="135"/>
    </location>
</feature>
<accession>A0A8S9GQ22</accession>
<reference evidence="3" key="1">
    <citation type="submission" date="2019-12" db="EMBL/GenBank/DDBJ databases">
        <title>Genome sequencing and annotation of Brassica cretica.</title>
        <authorList>
            <person name="Studholme D.J."/>
            <person name="Sarris P.F."/>
        </authorList>
    </citation>
    <scope>NUCLEOTIDE SEQUENCE</scope>
    <source>
        <strain evidence="3">PFS-102/07</strain>
        <tissue evidence="3">Leaf</tissue>
    </source>
</reference>
<dbReference type="InterPro" id="IPR027214">
    <property type="entry name" value="Cystatin"/>
</dbReference>
<comment type="caution">
    <text evidence="3">The sequence shown here is derived from an EMBL/GenBank/DDBJ whole genome shotgun (WGS) entry which is preliminary data.</text>
</comment>
<feature type="compositionally biased region" description="Basic and acidic residues" evidence="2">
    <location>
        <begin position="177"/>
        <end position="186"/>
    </location>
</feature>
<proteinExistence type="inferred from homology"/>
<organism evidence="3">
    <name type="scientific">Brassica cretica</name>
    <name type="common">Mustard</name>
    <dbReference type="NCBI Taxonomy" id="69181"/>
    <lineage>
        <taxon>Eukaryota</taxon>
        <taxon>Viridiplantae</taxon>
        <taxon>Streptophyta</taxon>
        <taxon>Embryophyta</taxon>
        <taxon>Tracheophyta</taxon>
        <taxon>Spermatophyta</taxon>
        <taxon>Magnoliopsida</taxon>
        <taxon>eudicotyledons</taxon>
        <taxon>Gunneridae</taxon>
        <taxon>Pentapetalae</taxon>
        <taxon>rosids</taxon>
        <taxon>malvids</taxon>
        <taxon>Brassicales</taxon>
        <taxon>Brassicaceae</taxon>
        <taxon>Brassiceae</taxon>
        <taxon>Brassica</taxon>
    </lineage>
</organism>
<feature type="region of interest" description="Disordered" evidence="2">
    <location>
        <begin position="167"/>
        <end position="186"/>
    </location>
</feature>
<gene>
    <name evidence="3" type="ORF">F2Q70_00023299</name>
</gene>
<dbReference type="PANTHER" id="PTHR11413:SF110">
    <property type="entry name" value="CYSTEINE PROTEINASE INHIBITOR 6"/>
    <property type="match status" value="1"/>
</dbReference>
<dbReference type="PANTHER" id="PTHR11413">
    <property type="entry name" value="CYSTATIN FAMILY MEMBER"/>
    <property type="match status" value="1"/>
</dbReference>
<evidence type="ECO:0000313" key="3">
    <source>
        <dbReference type="EMBL" id="KAF2548621.1"/>
    </source>
</evidence>
<name>A0A8S9GQ22_BRACR</name>
<feature type="region of interest" description="Disordered" evidence="2">
    <location>
        <begin position="199"/>
        <end position="218"/>
    </location>
</feature>
<feature type="compositionally biased region" description="Low complexity" evidence="2">
    <location>
        <begin position="63"/>
        <end position="72"/>
    </location>
</feature>
<sequence length="218" mass="24014">MANGMVFLSNLQTGRSSSSVQVRLLRFWEARNVRRGGEAYGSRHAPSRFSGDYDAGEAHDASSTRSSQSSGSGLMVKSYISLCTWSLFPETMHHLALEIIGVGKKKLYAAKVWMKPRLNFKESQEFNSRPRSASAQGVPDPSSDIRDPRAAPARDLFLVRDSIRQLASDDQGVPDQATKDVRDPIEATRSIPARVPFVSSSRLNSFGGPIQQSSKVKR</sequence>
<evidence type="ECO:0000256" key="1">
    <source>
        <dbReference type="RuleBase" id="RU362130"/>
    </source>
</evidence>
<dbReference type="AlphaFoldDB" id="A0A8S9GQ22"/>
<feature type="region of interest" description="Disordered" evidence="2">
    <location>
        <begin position="51"/>
        <end position="72"/>
    </location>
</feature>